<dbReference type="OrthoDB" id="18787at10239"/>
<dbReference type="EMBL" id="KP719132">
    <property type="protein sequence ID" value="AKA60924.1"/>
    <property type="molecule type" value="Genomic_DNA"/>
</dbReference>
<organism evidence="1 2">
    <name type="scientific">Enterobacteria phage JenP1</name>
    <dbReference type="NCBI Taxonomy" id="1610837"/>
    <lineage>
        <taxon>Viruses</taxon>
        <taxon>Duplodnaviria</taxon>
        <taxon>Heunggongvirae</taxon>
        <taxon>Uroviricota</taxon>
        <taxon>Caudoviricetes</taxon>
        <taxon>Queuovirinae</taxon>
        <taxon>Nonagvirus</taxon>
        <taxon>Nonagvirus JenP1</taxon>
    </lineage>
</organism>
<sequence>MSSYNLAAIKIVYGALYQDEEFPGIEQAIKRIKSNRIDSEQLFAYALAISRNEARPYYETLSRQLRSVIEERDLMRHCEYTFLTGRAIRVSK</sequence>
<accession>A0A0E3JIU7</accession>
<name>A0A0E3JIU7_9CAUD</name>
<evidence type="ECO:0000313" key="1">
    <source>
        <dbReference type="EMBL" id="AKA60924.1"/>
    </source>
</evidence>
<dbReference type="Proteomes" id="UP000033023">
    <property type="component" value="Segment"/>
</dbReference>
<dbReference type="GeneID" id="26646289"/>
<reference evidence="1 2" key="1">
    <citation type="journal article" date="2015" name="Genome Announc.">
        <title>Complete Genome Sequences of Four Novel Escherichia coli Bacteriophages Belonging to New Phage Groups.</title>
        <authorList>
            <person name="Carstens A.B."/>
            <person name="Kot W."/>
            <person name="Hansen L.H."/>
        </authorList>
    </citation>
    <scope>NUCLEOTIDE SEQUENCE [LARGE SCALE GENOMIC DNA]</scope>
</reference>
<protein>
    <submittedName>
        <fullName evidence="1">Uncharacterized protein</fullName>
    </submittedName>
</protein>
<keyword evidence="2" id="KW-1185">Reference proteome</keyword>
<dbReference type="RefSeq" id="YP_009220028.1">
    <property type="nucleotide sequence ID" value="NC_029028.1"/>
</dbReference>
<dbReference type="KEGG" id="vg:26646289"/>
<proteinExistence type="predicted"/>
<reference evidence="2" key="2">
    <citation type="submission" date="2015-01" db="EMBL/GenBank/DDBJ databases">
        <title>Complete sequence of three novel 9g-like phages.</title>
        <authorList>
            <person name="Carstens A.B."/>
            <person name="Hansen L.H."/>
            <person name="Kot W."/>
        </authorList>
    </citation>
    <scope>NUCLEOTIDE SEQUENCE [LARGE SCALE GENOMIC DNA]</scope>
</reference>
<evidence type="ECO:0000313" key="2">
    <source>
        <dbReference type="Proteomes" id="UP000033023"/>
    </source>
</evidence>